<gene>
    <name evidence="3" type="ORF">GSI_07622</name>
</gene>
<comment type="caution">
    <text evidence="3">The sequence shown here is derived from an EMBL/GenBank/DDBJ whole genome shotgun (WGS) entry which is preliminary data.</text>
</comment>
<evidence type="ECO:0000313" key="4">
    <source>
        <dbReference type="Proteomes" id="UP000230002"/>
    </source>
</evidence>
<dbReference type="InterPro" id="IPR011009">
    <property type="entry name" value="Kinase-like_dom_sf"/>
</dbReference>
<dbReference type="EMBL" id="AYKW01000015">
    <property type="protein sequence ID" value="PIL30435.1"/>
    <property type="molecule type" value="Genomic_DNA"/>
</dbReference>
<dbReference type="SUPFAM" id="SSF56112">
    <property type="entry name" value="Protein kinase-like (PK-like)"/>
    <property type="match status" value="1"/>
</dbReference>
<accession>A0A2G8S9K1</accession>
<feature type="domain" description="Fungal-type protein kinase" evidence="2">
    <location>
        <begin position="478"/>
        <end position="592"/>
    </location>
</feature>
<dbReference type="OrthoDB" id="2791154at2759"/>
<feature type="domain" description="Fungal-type protein kinase" evidence="2">
    <location>
        <begin position="229"/>
        <end position="315"/>
    </location>
</feature>
<feature type="compositionally biased region" description="Polar residues" evidence="1">
    <location>
        <begin position="789"/>
        <end position="806"/>
    </location>
</feature>
<name>A0A2G8S9K1_9APHY</name>
<dbReference type="Pfam" id="PF17667">
    <property type="entry name" value="Pkinase_fungal"/>
    <property type="match status" value="2"/>
</dbReference>
<sequence length="812" mass="90294">MAPHYYFINPYAFFDAISGSIPTEGDYEKFKKPDLSSKQELELHRELSAVVQSVLNATGCDLLRFWGTCGGKATHGGKKEPFADGGIYTDSSFGFENKSQAAPVELELRLRHWIDVPFWVRMSERHAAKIYFDKSESRPSLRCADPTSAADRLGGVVDSLLEGQSPSGGGEIAHDLHDQREGAEHSFSYDTAGNQLPGDGFATQPGMAAPQAPSFIKLSRHGEAVLGKFVGYMRSLFEYQHRTFSYAVYVCYDMARLLYFDRSGTLVTEPFRWDETDSLLHRFIWKIAQLANAGRLEDLGHDPTATLAYGEAKNMFLALKDDMNLPQHVREGCKKAAEDGWPVYKLEVVHGKPSEDEWFSDMPFPPPKEFGSPSTAQSQSSIPLSESLGPLGNPLHSLEPATSLLDGLTSLPISLLVGDSWRPVIPGRTRPEHLVYQRLRFHGVNRGVGTLICGGDVGGHWAQRTCVQDLNLPADENNSKPVVYVHYRLVMEEIGIPLKDFDSFPELSAIFVDVIRAHYRAWSLARILHGDISVGNVLIVPPTKCELDAGRTPKPNRLGTWQFRSALSLRYPWKPYRHSDDIESFIHVYLYLVLRFHPVDNRSLSELVSTLFEGASLVHGIRTGGDRKLTLFRSAHGTPQIELSSNPTLQKLVQDIIAGCSRSYRTVDHDEMERRYGFAHFSGSEEPESPPALLHHAASGIVDFESDDHIPRVDEETHLQPDSPTIETAVATPRDHKDPCAVAGFLAEPGNLLDLLKRHATTQLPRSDKACDQFLARKHEDALAGKGLRNTTNNRCLGSMPTSDSMSEILLS</sequence>
<organism evidence="3 4">
    <name type="scientific">Ganoderma sinense ZZ0214-1</name>
    <dbReference type="NCBI Taxonomy" id="1077348"/>
    <lineage>
        <taxon>Eukaryota</taxon>
        <taxon>Fungi</taxon>
        <taxon>Dikarya</taxon>
        <taxon>Basidiomycota</taxon>
        <taxon>Agaricomycotina</taxon>
        <taxon>Agaricomycetes</taxon>
        <taxon>Polyporales</taxon>
        <taxon>Polyporaceae</taxon>
        <taxon>Ganoderma</taxon>
    </lineage>
</organism>
<keyword evidence="4" id="KW-1185">Reference proteome</keyword>
<dbReference type="AlphaFoldDB" id="A0A2G8S9K1"/>
<reference evidence="3 4" key="1">
    <citation type="journal article" date="2015" name="Sci. Rep.">
        <title>Chromosome-level genome map provides insights into diverse defense mechanisms in the medicinal fungus Ganoderma sinense.</title>
        <authorList>
            <person name="Zhu Y."/>
            <person name="Xu J."/>
            <person name="Sun C."/>
            <person name="Zhou S."/>
            <person name="Xu H."/>
            <person name="Nelson D.R."/>
            <person name="Qian J."/>
            <person name="Song J."/>
            <person name="Luo H."/>
            <person name="Xiang L."/>
            <person name="Li Y."/>
            <person name="Xu Z."/>
            <person name="Ji A."/>
            <person name="Wang L."/>
            <person name="Lu S."/>
            <person name="Hayward A."/>
            <person name="Sun W."/>
            <person name="Li X."/>
            <person name="Schwartz D.C."/>
            <person name="Wang Y."/>
            <person name="Chen S."/>
        </authorList>
    </citation>
    <scope>NUCLEOTIDE SEQUENCE [LARGE SCALE GENOMIC DNA]</scope>
    <source>
        <strain evidence="3 4">ZZ0214-1</strain>
    </source>
</reference>
<proteinExistence type="predicted"/>
<evidence type="ECO:0000313" key="3">
    <source>
        <dbReference type="EMBL" id="PIL30435.1"/>
    </source>
</evidence>
<dbReference type="STRING" id="1077348.A0A2G8S9K1"/>
<protein>
    <recommendedName>
        <fullName evidence="2">Fungal-type protein kinase domain-containing protein</fullName>
    </recommendedName>
</protein>
<feature type="compositionally biased region" description="Polar residues" evidence="1">
    <location>
        <begin position="372"/>
        <end position="384"/>
    </location>
</feature>
<feature type="region of interest" description="Disordered" evidence="1">
    <location>
        <begin position="361"/>
        <end position="393"/>
    </location>
</feature>
<evidence type="ECO:0000259" key="2">
    <source>
        <dbReference type="Pfam" id="PF17667"/>
    </source>
</evidence>
<dbReference type="Proteomes" id="UP000230002">
    <property type="component" value="Unassembled WGS sequence"/>
</dbReference>
<evidence type="ECO:0000256" key="1">
    <source>
        <dbReference type="SAM" id="MobiDB-lite"/>
    </source>
</evidence>
<feature type="region of interest" description="Disordered" evidence="1">
    <location>
        <begin position="788"/>
        <end position="812"/>
    </location>
</feature>
<dbReference type="InterPro" id="IPR040976">
    <property type="entry name" value="Pkinase_fungal"/>
</dbReference>
<dbReference type="PANTHER" id="PTHR38248:SF2">
    <property type="entry name" value="FUNK1 11"/>
    <property type="match status" value="1"/>
</dbReference>
<dbReference type="PANTHER" id="PTHR38248">
    <property type="entry name" value="FUNK1 6"/>
    <property type="match status" value="1"/>
</dbReference>